<feature type="compositionally biased region" description="Polar residues" evidence="1">
    <location>
        <begin position="18"/>
        <end position="27"/>
    </location>
</feature>
<organism evidence="7">
    <name type="scientific">uncultured Caudovirales phage</name>
    <dbReference type="NCBI Taxonomy" id="2100421"/>
    <lineage>
        <taxon>Viruses</taxon>
        <taxon>Duplodnaviria</taxon>
        <taxon>Heunggongvirae</taxon>
        <taxon>Uroviricota</taxon>
        <taxon>Caudoviricetes</taxon>
        <taxon>Peduoviridae</taxon>
        <taxon>Maltschvirus</taxon>
        <taxon>Maltschvirus maltsch</taxon>
    </lineage>
</organism>
<evidence type="ECO:0000313" key="10">
    <source>
        <dbReference type="EMBL" id="CAB5231691.1"/>
    </source>
</evidence>
<evidence type="ECO:0000256" key="1">
    <source>
        <dbReference type="SAM" id="MobiDB-lite"/>
    </source>
</evidence>
<feature type="compositionally biased region" description="Polar residues" evidence="1">
    <location>
        <begin position="1"/>
        <end position="11"/>
    </location>
</feature>
<dbReference type="EMBL" id="LR798431">
    <property type="protein sequence ID" value="CAB5231691.1"/>
    <property type="molecule type" value="Genomic_DNA"/>
</dbReference>
<sequence length="40" mass="4265">MLDNVVTSDTATPKKTDQGVGSKNPSLNKPKQTPKPKKGK</sequence>
<proteinExistence type="predicted"/>
<dbReference type="EMBL" id="LR796915">
    <property type="protein sequence ID" value="CAB4174841.1"/>
    <property type="molecule type" value="Genomic_DNA"/>
</dbReference>
<dbReference type="EMBL" id="LR797080">
    <property type="protein sequence ID" value="CAB4185585.1"/>
    <property type="molecule type" value="Genomic_DNA"/>
</dbReference>
<dbReference type="EMBL" id="LR797188">
    <property type="protein sequence ID" value="CAB4192759.1"/>
    <property type="molecule type" value="Genomic_DNA"/>
</dbReference>
<evidence type="ECO:0000313" key="9">
    <source>
        <dbReference type="EMBL" id="CAB4217977.1"/>
    </source>
</evidence>
<dbReference type="EMBL" id="LR796457">
    <property type="protein sequence ID" value="CAB4146006.1"/>
    <property type="molecule type" value="Genomic_DNA"/>
</dbReference>
<name>A0A6J5R8E5_9CAUD</name>
<evidence type="ECO:0000313" key="6">
    <source>
        <dbReference type="EMBL" id="CAB4185585.1"/>
    </source>
</evidence>
<feature type="region of interest" description="Disordered" evidence="1">
    <location>
        <begin position="1"/>
        <end position="40"/>
    </location>
</feature>
<accession>A0A6J5R8E5</accession>
<dbReference type="EMBL" id="LR796983">
    <property type="protein sequence ID" value="CAB4179894.1"/>
    <property type="molecule type" value="Genomic_DNA"/>
</dbReference>
<evidence type="ECO:0000313" key="3">
    <source>
        <dbReference type="EMBL" id="CAB4150960.1"/>
    </source>
</evidence>
<protein>
    <submittedName>
        <fullName evidence="7">Uncharacterized protein</fullName>
    </submittedName>
</protein>
<gene>
    <name evidence="5" type="ORF">UFOVP1032_152</name>
    <name evidence="6" type="ORF">UFOVP1125_68</name>
    <name evidence="7" type="ORF">UFOVP1173_14</name>
    <name evidence="8" type="ORF">UFOVP1241_84</name>
    <name evidence="9" type="ORF">UFOVP1491_152</name>
    <name evidence="10" type="ORF">UFOVP1579_152</name>
    <name evidence="2" type="ORF">UFOVP485_121</name>
    <name evidence="3" type="ORF">UFOVP575_73</name>
    <name evidence="4" type="ORF">UFOVP963_87</name>
</gene>
<evidence type="ECO:0000313" key="4">
    <source>
        <dbReference type="EMBL" id="CAB4174841.1"/>
    </source>
</evidence>
<dbReference type="EMBL" id="LR797131">
    <property type="protein sequence ID" value="CAB4188905.1"/>
    <property type="molecule type" value="Genomic_DNA"/>
</dbReference>
<reference evidence="7" key="1">
    <citation type="submission" date="2020-05" db="EMBL/GenBank/DDBJ databases">
        <authorList>
            <person name="Chiriac C."/>
            <person name="Salcher M."/>
            <person name="Ghai R."/>
            <person name="Kavagutti S V."/>
        </authorList>
    </citation>
    <scope>NUCLEOTIDE SEQUENCE</scope>
</reference>
<evidence type="ECO:0000313" key="2">
    <source>
        <dbReference type="EMBL" id="CAB4146006.1"/>
    </source>
</evidence>
<evidence type="ECO:0000313" key="8">
    <source>
        <dbReference type="EMBL" id="CAB4192759.1"/>
    </source>
</evidence>
<dbReference type="EMBL" id="LR797455">
    <property type="protein sequence ID" value="CAB4217977.1"/>
    <property type="molecule type" value="Genomic_DNA"/>
</dbReference>
<dbReference type="EMBL" id="LR796551">
    <property type="protein sequence ID" value="CAB4150960.1"/>
    <property type="molecule type" value="Genomic_DNA"/>
</dbReference>
<evidence type="ECO:0000313" key="5">
    <source>
        <dbReference type="EMBL" id="CAB4179894.1"/>
    </source>
</evidence>
<evidence type="ECO:0000313" key="7">
    <source>
        <dbReference type="EMBL" id="CAB4188905.1"/>
    </source>
</evidence>